<sequence length="578" mass="63154">MANRLQLSLLLLSLFLISTVHSRSVPNSTPSDLISDGINNQRTDHYLVLNPVSAAEMESTCEQTYGFLPCTTTVLGNMFLIIVYGYLMFVAATYLSGGSELLLEILGPGVVGGLFLPILGALPDAMLILVSGLSGTKETAQSQVSVGMGLLAGSTVMLSTVIWGSCVVVGKCDLRESDSVAIDGQNTKGLHLTGTGISTDIWTCYAARIMAISVIPFIIVQLPQILDSTSGRHLAVLIALVVSVSMLIAYCLYQVFQPWIQRRRLAFAKHKHVISGILRHLRQRALGRLLDDTGEPNIDVIKKLFDAIDENKDGYLSAAELRALIIGIRFEEIDLNHDDAVSKVLKDFDASDDSLVDIKEFIHGVEKWLNEAKRVRSGADPGPHTLKFLDDFHTQTKREHDLLGAEESDEVVENVENPKWTSFKAVLMLLIGTIIAAAFADPLVDAVDNFSEATSIPSFFISFIALPLATNSSEAVSAIIFASRKKIRTASLTFSELYGAVTMNNVLCLSVFLALVYARGLTWDFSSEVLVILIVCIVMGGFGSFRTSFPLWTCSVAYILYPFSLALVYVLDYFLGWS</sequence>
<comment type="caution">
    <text evidence="1">The sequence shown here is derived from an EMBL/GenBank/DDBJ whole genome shotgun (WGS) entry which is preliminary data.</text>
</comment>
<protein>
    <submittedName>
        <fullName evidence="1">Calcium-binding EF-hand</fullName>
    </submittedName>
</protein>
<reference evidence="1 2" key="1">
    <citation type="journal article" date="2023" name="Science">
        <title>Complex scaffold remodeling in plant triterpene biosynthesis.</title>
        <authorList>
            <person name="De La Pena R."/>
            <person name="Hodgson H."/>
            <person name="Liu J.C."/>
            <person name="Stephenson M.J."/>
            <person name="Martin A.C."/>
            <person name="Owen C."/>
            <person name="Harkess A."/>
            <person name="Leebens-Mack J."/>
            <person name="Jimenez L.E."/>
            <person name="Osbourn A."/>
            <person name="Sattely E.S."/>
        </authorList>
    </citation>
    <scope>NUCLEOTIDE SEQUENCE [LARGE SCALE GENOMIC DNA]</scope>
    <source>
        <strain evidence="2">cv. JPN11</strain>
        <tissue evidence="1">Leaf</tissue>
    </source>
</reference>
<name>A0ACC1YSH6_MELAZ</name>
<dbReference type="Proteomes" id="UP001164539">
    <property type="component" value="Chromosome 2"/>
</dbReference>
<organism evidence="1 2">
    <name type="scientific">Melia azedarach</name>
    <name type="common">Chinaberry tree</name>
    <dbReference type="NCBI Taxonomy" id="155640"/>
    <lineage>
        <taxon>Eukaryota</taxon>
        <taxon>Viridiplantae</taxon>
        <taxon>Streptophyta</taxon>
        <taxon>Embryophyta</taxon>
        <taxon>Tracheophyta</taxon>
        <taxon>Spermatophyta</taxon>
        <taxon>Magnoliopsida</taxon>
        <taxon>eudicotyledons</taxon>
        <taxon>Gunneridae</taxon>
        <taxon>Pentapetalae</taxon>
        <taxon>rosids</taxon>
        <taxon>malvids</taxon>
        <taxon>Sapindales</taxon>
        <taxon>Meliaceae</taxon>
        <taxon>Melia</taxon>
    </lineage>
</organism>
<gene>
    <name evidence="1" type="ORF">OWV82_005116</name>
</gene>
<evidence type="ECO:0000313" key="1">
    <source>
        <dbReference type="EMBL" id="KAJ4726401.1"/>
    </source>
</evidence>
<proteinExistence type="predicted"/>
<dbReference type="EMBL" id="CM051395">
    <property type="protein sequence ID" value="KAJ4726401.1"/>
    <property type="molecule type" value="Genomic_DNA"/>
</dbReference>
<keyword evidence="2" id="KW-1185">Reference proteome</keyword>
<evidence type="ECO:0000313" key="2">
    <source>
        <dbReference type="Proteomes" id="UP001164539"/>
    </source>
</evidence>
<accession>A0ACC1YSH6</accession>